<dbReference type="Pfam" id="PF17657">
    <property type="entry name" value="DNA_pol3_finger"/>
    <property type="match status" value="1"/>
</dbReference>
<evidence type="ECO:0000313" key="8">
    <source>
        <dbReference type="EMBL" id="MBK9983083.1"/>
    </source>
</evidence>
<dbReference type="Proteomes" id="UP000808337">
    <property type="component" value="Unassembled WGS sequence"/>
</dbReference>
<comment type="catalytic activity">
    <reaction evidence="6">
        <text>DNA(n) + a 2'-deoxyribonucleoside 5'-triphosphate = DNA(n+1) + diphosphate</text>
        <dbReference type="Rhea" id="RHEA:22508"/>
        <dbReference type="Rhea" id="RHEA-COMP:17339"/>
        <dbReference type="Rhea" id="RHEA-COMP:17340"/>
        <dbReference type="ChEBI" id="CHEBI:33019"/>
        <dbReference type="ChEBI" id="CHEBI:61560"/>
        <dbReference type="ChEBI" id="CHEBI:173112"/>
        <dbReference type="EC" id="2.7.7.7"/>
    </reaction>
</comment>
<dbReference type="CDD" id="cd04485">
    <property type="entry name" value="DnaE_OBF"/>
    <property type="match status" value="1"/>
</dbReference>
<evidence type="ECO:0000256" key="4">
    <source>
        <dbReference type="ARBA" id="ARBA00022705"/>
    </source>
</evidence>
<dbReference type="Gene3D" id="3.20.20.140">
    <property type="entry name" value="Metal-dependent hydrolases"/>
    <property type="match status" value="1"/>
</dbReference>
<evidence type="ECO:0000256" key="3">
    <source>
        <dbReference type="ARBA" id="ARBA00022695"/>
    </source>
</evidence>
<dbReference type="Gene3D" id="1.10.150.870">
    <property type="match status" value="1"/>
</dbReference>
<dbReference type="EC" id="2.7.7.7" evidence="1"/>
<dbReference type="InterPro" id="IPR040982">
    <property type="entry name" value="DNA_pol3_finger"/>
</dbReference>
<accession>A0A9D7XSZ9</accession>
<dbReference type="NCBIfam" id="TIGR00594">
    <property type="entry name" value="polc"/>
    <property type="match status" value="1"/>
</dbReference>
<reference evidence="8 9" key="1">
    <citation type="submission" date="2020-10" db="EMBL/GenBank/DDBJ databases">
        <title>Connecting structure to function with the recovery of over 1000 high-quality activated sludge metagenome-assembled genomes encoding full-length rRNA genes using long-read sequencing.</title>
        <authorList>
            <person name="Singleton C.M."/>
            <person name="Petriglieri F."/>
            <person name="Kristensen J.M."/>
            <person name="Kirkegaard R.H."/>
            <person name="Michaelsen T.Y."/>
            <person name="Andersen M.H."/>
            <person name="Karst S.M."/>
            <person name="Dueholm M.S."/>
            <person name="Nielsen P.H."/>
            <person name="Albertsen M."/>
        </authorList>
    </citation>
    <scope>NUCLEOTIDE SEQUENCE [LARGE SCALE GENOMIC DNA]</scope>
    <source>
        <strain evidence="8">Ribe_18-Q3-R11-54_MAXAC.273</strain>
    </source>
</reference>
<keyword evidence="3" id="KW-0548">Nucleotidyltransferase</keyword>
<dbReference type="GO" id="GO:0003887">
    <property type="term" value="F:DNA-directed DNA polymerase activity"/>
    <property type="evidence" value="ECO:0007669"/>
    <property type="project" value="UniProtKB-KW"/>
</dbReference>
<keyword evidence="4" id="KW-0235">DNA replication</keyword>
<proteinExistence type="predicted"/>
<protein>
    <recommendedName>
        <fullName evidence="1">DNA-directed DNA polymerase</fullName>
        <ecNumber evidence="1">2.7.7.7</ecNumber>
    </recommendedName>
</protein>
<feature type="domain" description="Polymerase/histidinol phosphatase N-terminal" evidence="7">
    <location>
        <begin position="1"/>
        <end position="68"/>
    </location>
</feature>
<keyword evidence="2" id="KW-0808">Transferase</keyword>
<evidence type="ECO:0000256" key="1">
    <source>
        <dbReference type="ARBA" id="ARBA00012417"/>
    </source>
</evidence>
<dbReference type="GO" id="GO:0008408">
    <property type="term" value="F:3'-5' exonuclease activity"/>
    <property type="evidence" value="ECO:0007669"/>
    <property type="project" value="InterPro"/>
</dbReference>
<organism evidence="8 9">
    <name type="scientific">Candidatus Opimibacter skivensis</name>
    <dbReference type="NCBI Taxonomy" id="2982028"/>
    <lineage>
        <taxon>Bacteria</taxon>
        <taxon>Pseudomonadati</taxon>
        <taxon>Bacteroidota</taxon>
        <taxon>Saprospiria</taxon>
        <taxon>Saprospirales</taxon>
        <taxon>Saprospiraceae</taxon>
        <taxon>Candidatus Opimibacter</taxon>
    </lineage>
</organism>
<comment type="caution">
    <text evidence="8">The sequence shown here is derived from an EMBL/GenBank/DDBJ whole genome shotgun (WGS) entry which is preliminary data.</text>
</comment>
<dbReference type="PANTHER" id="PTHR32294">
    <property type="entry name" value="DNA POLYMERASE III SUBUNIT ALPHA"/>
    <property type="match status" value="1"/>
</dbReference>
<evidence type="ECO:0000256" key="5">
    <source>
        <dbReference type="ARBA" id="ARBA00022932"/>
    </source>
</evidence>
<dbReference type="InterPro" id="IPR029460">
    <property type="entry name" value="DNAPol_HHH"/>
</dbReference>
<dbReference type="AlphaFoldDB" id="A0A9D7XSZ9"/>
<dbReference type="GO" id="GO:0006281">
    <property type="term" value="P:DNA repair"/>
    <property type="evidence" value="ECO:0007669"/>
    <property type="project" value="UniProtKB-KW"/>
</dbReference>
<keyword evidence="5" id="KW-0239">DNA-directed DNA polymerase</keyword>
<dbReference type="CDD" id="cd07431">
    <property type="entry name" value="PHP_PolIIIA"/>
    <property type="match status" value="1"/>
</dbReference>
<evidence type="ECO:0000256" key="6">
    <source>
        <dbReference type="ARBA" id="ARBA00049244"/>
    </source>
</evidence>
<evidence type="ECO:0000256" key="2">
    <source>
        <dbReference type="ARBA" id="ARBA00022679"/>
    </source>
</evidence>
<dbReference type="Pfam" id="PF07733">
    <property type="entry name" value="DNA_pol3_alpha"/>
    <property type="match status" value="1"/>
</dbReference>
<dbReference type="InterPro" id="IPR011708">
    <property type="entry name" value="DNA_pol3_alpha_NTPase_dom"/>
</dbReference>
<dbReference type="InterPro" id="IPR004013">
    <property type="entry name" value="PHP_dom"/>
</dbReference>
<gene>
    <name evidence="8" type="ORF">IPP15_11790</name>
</gene>
<dbReference type="InterPro" id="IPR004805">
    <property type="entry name" value="DnaE2/DnaE/PolC"/>
</dbReference>
<dbReference type="GO" id="GO:0006260">
    <property type="term" value="P:DNA replication"/>
    <property type="evidence" value="ECO:0007669"/>
    <property type="project" value="UniProtKB-KW"/>
</dbReference>
<dbReference type="InterPro" id="IPR016195">
    <property type="entry name" value="Pol/histidinol_Pase-like"/>
</dbReference>
<dbReference type="Pfam" id="PF14579">
    <property type="entry name" value="HHH_6"/>
    <property type="match status" value="1"/>
</dbReference>
<dbReference type="InterPro" id="IPR003141">
    <property type="entry name" value="Pol/His_phosphatase_N"/>
</dbReference>
<sequence>MYLNCHTYYSFKYGTLSPEELAEGASRRGITALALTDINNTSCAIAWINECKKRDIKPVLGIEYRIDNRYLYTGIAKNAEGWRELCELLTACSLDGIPLPERPPEMEHVYIIYRPEAGIPENLRPYEYIGIMPAEANSLYSSPLREHADRLVVWQPITYDGDTGYKVHKLMRCVDLNIMLGQLEENNHAGPGEHWVNRDVIDNAFRAYPQIVRNTEALLYHCEAELPSGNFNNRQVFTGSERDDHQLLLKLAREGCNRRYGKTNAKANARMESELKVIRQLGFAPYFLITWDIIRYAQTAGYHHVGRGSGANSLVAFCLGITDVDPLELDLYFERFINPHRSSPPDFDIDFSWDERDDVTDYIFKRYGHRHTALLATYNTFKGRSIIRELGKVVGLPKADIDAIVDAPMASAKHHPYAQHIFRYGEMIERYPNYLSIHAGGVLVSERPLTYHTALQMMPKGFPISHFDMYHAEDLNFHKYDVLSQRGLGHIKDAVSLVRQNQGKAVDIHDVVKIKEDPLVKEQLYSGQCIGCFYIESPAMRGLLTKLHCDNYIHLVAASSIIRPGVAKSGMMREYIKRFHAPEKVEYLHPVFEQNLGETFGVMVYQEDVMKIVHHFAGLDLDESDVLRRIMTGKKKSSDTFRLLMEKFWRNCRERGYPEELITEVWRQVESFSGYSFCKAHSASFAVESFQSLYLKSYYPLEFMVGVINNFGGFYSTEYYVHEARMCGANIQAPCINHSINLTTIYGDTIYLGFIHIQSLERAVSHRIVEERIRSGPYLSLEDFVGRVDLGREQLDILIRIGAFRWTGRTKCELMWHKYAVHNPHVRQVVSQPALFGHNQHVDYTLPSLEESPFDQAYDEIELLGFPLCSPFELLEERPAQSIVFTKDLNSLVGRRVSMLGYYVTRKPVTTSNGKLMSFGTWLDEKGKYFDTTHFPPSLERYPFQGKGLYLIHGKVTDDFDFASLEADAMEKLPYRKDGRY</sequence>
<dbReference type="SUPFAM" id="SSF89550">
    <property type="entry name" value="PHP domain-like"/>
    <property type="match status" value="1"/>
</dbReference>
<dbReference type="Pfam" id="PF02811">
    <property type="entry name" value="PHP"/>
    <property type="match status" value="1"/>
</dbReference>
<dbReference type="EMBL" id="JADKGY010000008">
    <property type="protein sequence ID" value="MBK9983083.1"/>
    <property type="molecule type" value="Genomic_DNA"/>
</dbReference>
<evidence type="ECO:0000313" key="9">
    <source>
        <dbReference type="Proteomes" id="UP000808337"/>
    </source>
</evidence>
<evidence type="ECO:0000259" key="7">
    <source>
        <dbReference type="SMART" id="SM00481"/>
    </source>
</evidence>
<dbReference type="SMART" id="SM00481">
    <property type="entry name" value="POLIIIAc"/>
    <property type="match status" value="1"/>
</dbReference>
<name>A0A9D7XSZ9_9BACT</name>